<dbReference type="AlphaFoldDB" id="A0A7T7XR39"/>
<dbReference type="EMBL" id="CP067089">
    <property type="protein sequence ID" value="QQO10858.1"/>
    <property type="molecule type" value="Genomic_DNA"/>
</dbReference>
<dbReference type="Proteomes" id="UP000595917">
    <property type="component" value="Chromosome"/>
</dbReference>
<dbReference type="KEGG" id="bhc:JFL75_08065"/>
<accession>A0A7T7XR39</accession>
<organism evidence="1 2">
    <name type="scientific">Breznakiella homolactica</name>
    <dbReference type="NCBI Taxonomy" id="2798577"/>
    <lineage>
        <taxon>Bacteria</taxon>
        <taxon>Pseudomonadati</taxon>
        <taxon>Spirochaetota</taxon>
        <taxon>Spirochaetia</taxon>
        <taxon>Spirochaetales</taxon>
        <taxon>Breznakiellaceae</taxon>
        <taxon>Breznakiella</taxon>
    </lineage>
</organism>
<reference evidence="1" key="1">
    <citation type="submission" date="2021-01" db="EMBL/GenBank/DDBJ databases">
        <title>Description of Breznakiella homolactica.</title>
        <authorList>
            <person name="Song Y."/>
            <person name="Brune A."/>
        </authorList>
    </citation>
    <scope>NUCLEOTIDE SEQUENCE</scope>
    <source>
        <strain evidence="1">RmG30</strain>
    </source>
</reference>
<name>A0A7T7XR39_9SPIR</name>
<evidence type="ECO:0008006" key="3">
    <source>
        <dbReference type="Google" id="ProtNLM"/>
    </source>
</evidence>
<gene>
    <name evidence="1" type="ORF">JFL75_08065</name>
</gene>
<dbReference type="RefSeq" id="WP_215628163.1">
    <property type="nucleotide sequence ID" value="NZ_CP067089.2"/>
</dbReference>
<evidence type="ECO:0000313" key="2">
    <source>
        <dbReference type="Proteomes" id="UP000595917"/>
    </source>
</evidence>
<keyword evidence="2" id="KW-1185">Reference proteome</keyword>
<evidence type="ECO:0000313" key="1">
    <source>
        <dbReference type="EMBL" id="QQO10858.1"/>
    </source>
</evidence>
<proteinExistence type="predicted"/>
<protein>
    <recommendedName>
        <fullName evidence="3">DUF2007 domain-containing protein</fullName>
    </recommendedName>
</protein>
<sequence length="170" mass="19222">MIKLTIFAVAVILIFALIKRLRDNSPDTGDAAGDDTGEDGKEYGMETRFYEEVRSGKNTAPIARAYSRFDSMFIKSMLQSESIPFHVEYEHMSGLRSGVKIENYNQMVVSVLDEDYDDAILVIEEYISNKKKDPKPSRTRNVFEGVLFGWYVPSPSYSDSVEIIPRKTGG</sequence>